<protein>
    <submittedName>
        <fullName evidence="3">Uncharacterized protein</fullName>
    </submittedName>
</protein>
<sequence length="1077" mass="118138">MLPNGPMRLLSQLPAPMQPIGNAPFDAWHWGPCYRPASRSGRKHCFYALFWNDKGIRCKVNIPDTVLFRHGQLSAWWANNKEGCIQRHTSQTTSVEAIRKRFLQVANDDESNYSKFVAVSRLGDGKPQLLRVLAFNQLCELLSDRLESGHPDASPEIETPSVLQAFVQPYQDLRYVTTYINTGNTVTCHSFQRKYSRRYTPMSAASAAQIDVRDADIILAVGEDADARRAEIDNHQGAVEPGLKMQLRKLTAHIVKYIERAHGLTLGGLVCEYIRDADGKVFLMSVMRTEWTSTAGGQGAGSLAAAGKQQDPVDLDFDDEQQAMAQVQAQHQQLMRATEPPSNQQAAPNFNSEWAGQRAGADPQGSQPSSHPTSSAGVASTAAAQGYSDAGPTQPLSMQSYGQEGLEVRRSTSPRQGWSAAGSQGGQGPGGAGPGMQRSPLVQYPGGNARAVGQGMVVTNTWPSQQHEAQLNPSAYPLARAHSARPLQRPQQQQQQQYMLSTELSYGAAYNHVQGPPVRVRSARPASGSSGIPRPSQYASTTGVAGLFSPQMLRARSPNTNPGGAPQGFGSTTNRSMYVSPDRPYSARGVPSLPLEFPAVAGGTPTPLVGALTARGEHVNGGSRGAPLVINHLQREVEVLRDNVVYQHELAEANAAKVRQLEREKEVVTNTFDTRRSDLEHIIATTRDDLAAARADRDDWRQRAERSEARTAELEAERTQLSNTISEDRSTTLTALKEYQEREAGYKERIAQLEAEVVRLSDGLKMETTAVNSLKRQLLDFSEIAERHKGTLRDAHSDPALLEVLDRTNHLLADQTNPTGEQYAMQKILQHYHVDLRSVFLFYTQLEHNFTDHWPPSLKFAQWMLFCKDSETSDIRAGARIRSLQHFRMLHPTDCENIFARYSQPDTNASRHGKADPVLTYEAFLSALVHVAAKLRRPEVPYLSESLREYILRYLSRASRVTPQGTAKGAVRQALEGTDRDPTSYDDSPDEASRPGTVANGRVKGKASRARSVVAANRGHQPRPMSAASLGAVRPSTARALEEAGNSAVMKELALMNLSSPTSSREVVRTGGGFQVA</sequence>
<proteinExistence type="predicted"/>
<evidence type="ECO:0000313" key="4">
    <source>
        <dbReference type="Proteomes" id="UP000485058"/>
    </source>
</evidence>
<reference evidence="3 4" key="1">
    <citation type="submission" date="2020-02" db="EMBL/GenBank/DDBJ databases">
        <title>Draft genome sequence of Haematococcus lacustris strain NIES-144.</title>
        <authorList>
            <person name="Morimoto D."/>
            <person name="Nakagawa S."/>
            <person name="Yoshida T."/>
            <person name="Sawayama S."/>
        </authorList>
    </citation>
    <scope>NUCLEOTIDE SEQUENCE [LARGE SCALE GENOMIC DNA]</scope>
    <source>
        <strain evidence="3 4">NIES-144</strain>
    </source>
</reference>
<evidence type="ECO:0000256" key="1">
    <source>
        <dbReference type="SAM" id="Coils"/>
    </source>
</evidence>
<evidence type="ECO:0000256" key="2">
    <source>
        <dbReference type="SAM" id="MobiDB-lite"/>
    </source>
</evidence>
<comment type="caution">
    <text evidence="3">The sequence shown here is derived from an EMBL/GenBank/DDBJ whole genome shotgun (WGS) entry which is preliminary data.</text>
</comment>
<feature type="region of interest" description="Disordered" evidence="2">
    <location>
        <begin position="324"/>
        <end position="447"/>
    </location>
</feature>
<feature type="region of interest" description="Disordered" evidence="2">
    <location>
        <begin position="553"/>
        <end position="575"/>
    </location>
</feature>
<feature type="compositionally biased region" description="Gly residues" evidence="2">
    <location>
        <begin position="423"/>
        <end position="434"/>
    </location>
</feature>
<feature type="coiled-coil region" evidence="1">
    <location>
        <begin position="690"/>
        <end position="756"/>
    </location>
</feature>
<feature type="compositionally biased region" description="Low complexity" evidence="2">
    <location>
        <begin position="324"/>
        <end position="333"/>
    </location>
</feature>
<organism evidence="3 4">
    <name type="scientific">Haematococcus lacustris</name>
    <name type="common">Green alga</name>
    <name type="synonym">Haematococcus pluvialis</name>
    <dbReference type="NCBI Taxonomy" id="44745"/>
    <lineage>
        <taxon>Eukaryota</taxon>
        <taxon>Viridiplantae</taxon>
        <taxon>Chlorophyta</taxon>
        <taxon>core chlorophytes</taxon>
        <taxon>Chlorophyceae</taxon>
        <taxon>CS clade</taxon>
        <taxon>Chlamydomonadales</taxon>
        <taxon>Haematococcaceae</taxon>
        <taxon>Haematococcus</taxon>
    </lineage>
</organism>
<dbReference type="AlphaFoldDB" id="A0A699YKW9"/>
<gene>
    <name evidence="3" type="ORF">HaLaN_06311</name>
</gene>
<evidence type="ECO:0000313" key="3">
    <source>
        <dbReference type="EMBL" id="GFH10907.1"/>
    </source>
</evidence>
<feature type="compositionally biased region" description="Low complexity" evidence="2">
    <location>
        <begin position="373"/>
        <end position="384"/>
    </location>
</feature>
<name>A0A699YKW9_HAELA</name>
<dbReference type="EMBL" id="BLLF01000358">
    <property type="protein sequence ID" value="GFH10907.1"/>
    <property type="molecule type" value="Genomic_DNA"/>
</dbReference>
<keyword evidence="1" id="KW-0175">Coiled coil</keyword>
<feature type="region of interest" description="Disordered" evidence="2">
    <location>
        <begin position="963"/>
        <end position="1030"/>
    </location>
</feature>
<dbReference type="Proteomes" id="UP000485058">
    <property type="component" value="Unassembled WGS sequence"/>
</dbReference>
<keyword evidence="4" id="KW-1185">Reference proteome</keyword>
<feature type="region of interest" description="Disordered" evidence="2">
    <location>
        <begin position="520"/>
        <end position="541"/>
    </location>
</feature>
<feature type="compositionally biased region" description="Polar residues" evidence="2">
    <location>
        <begin position="340"/>
        <end position="354"/>
    </location>
</feature>
<accession>A0A699YKW9</accession>